<dbReference type="PANTHER" id="PTHR43169">
    <property type="entry name" value="EXSB FAMILY PROTEIN"/>
    <property type="match status" value="1"/>
</dbReference>
<evidence type="ECO:0000313" key="2">
    <source>
        <dbReference type="EMBL" id="GGC83734.1"/>
    </source>
</evidence>
<dbReference type="InterPro" id="IPR052188">
    <property type="entry name" value="Ni-pincer_cofactor_biosynth"/>
</dbReference>
<reference evidence="3" key="1">
    <citation type="journal article" date="2019" name="Int. J. Syst. Evol. Microbiol.">
        <title>The Global Catalogue of Microorganisms (GCM) 10K type strain sequencing project: providing services to taxonomists for standard genome sequencing and annotation.</title>
        <authorList>
            <consortium name="The Broad Institute Genomics Platform"/>
            <consortium name="The Broad Institute Genome Sequencing Center for Infectious Disease"/>
            <person name="Wu L."/>
            <person name="Ma J."/>
        </authorList>
    </citation>
    <scope>NUCLEOTIDE SEQUENCE [LARGE SCALE GENOMIC DNA]</scope>
    <source>
        <strain evidence="3">CCM 7282</strain>
    </source>
</reference>
<dbReference type="CDD" id="cd01990">
    <property type="entry name" value="LarE-like"/>
    <property type="match status" value="1"/>
</dbReference>
<dbReference type="Gene3D" id="3.40.50.620">
    <property type="entry name" value="HUPs"/>
    <property type="match status" value="1"/>
</dbReference>
<dbReference type="InterPro" id="IPR005232">
    <property type="entry name" value="LarE"/>
</dbReference>
<dbReference type="EMBL" id="BMCJ01000002">
    <property type="protein sequence ID" value="GGC83734.1"/>
    <property type="molecule type" value="Genomic_DNA"/>
</dbReference>
<protein>
    <submittedName>
        <fullName evidence="2">7-cyano-7-deazaguanine synthase</fullName>
    </submittedName>
</protein>
<dbReference type="NCBIfam" id="TIGR00268">
    <property type="entry name" value="ATP-dependent sacrificial sulfur transferase LarE"/>
    <property type="match status" value="1"/>
</dbReference>
<keyword evidence="3" id="KW-1185">Reference proteome</keyword>
<dbReference type="Pfam" id="PF02540">
    <property type="entry name" value="NAD_synthase"/>
    <property type="match status" value="1"/>
</dbReference>
<comment type="caution">
    <text evidence="2">The sequence shown here is derived from an EMBL/GenBank/DDBJ whole genome shotgun (WGS) entry which is preliminary data.</text>
</comment>
<dbReference type="InterPro" id="IPR014729">
    <property type="entry name" value="Rossmann-like_a/b/a_fold"/>
</dbReference>
<dbReference type="RefSeq" id="WP_062441688.1">
    <property type="nucleotide sequence ID" value="NZ_BMCJ01000002.1"/>
</dbReference>
<gene>
    <name evidence="2" type="ORF">GCM10007216_12940</name>
</gene>
<proteinExistence type="predicted"/>
<evidence type="ECO:0000313" key="3">
    <source>
        <dbReference type="Proteomes" id="UP000619534"/>
    </source>
</evidence>
<dbReference type="Proteomes" id="UP000619534">
    <property type="component" value="Unassembled WGS sequence"/>
</dbReference>
<dbReference type="PANTHER" id="PTHR43169:SF2">
    <property type="entry name" value="NAD_GMP SYNTHASE DOMAIN-CONTAINING PROTEIN"/>
    <property type="match status" value="1"/>
</dbReference>
<feature type="domain" description="NAD/GMP synthase" evidence="1">
    <location>
        <begin position="19"/>
        <end position="85"/>
    </location>
</feature>
<sequence length="277" mass="31580">MDTQQTLQKEEKLREILIQMERVIIAFSGGVDSTYLLKVALETLGKENVLAVTADSESFPPSELQETKRLAETLQAPHQIIEMSELAIPGYAENDENRCYFCKKGLFEQLYPLLLEKGFNNLTFGLIKDDLGDHRPGVKAAIEQNVRGPLAEADMSKDDIRIRAKELGLDNWDKPSLACLSSRIAYGEKITIDKLKKVDEAEQFIKRFGIRQVRVRIHNEIARVEVEPMDMVELLNYHEEIDSYLKKLDFKFVTMDMKGYKSGSMNSMLKKTGEVLS</sequence>
<accession>A0ABQ1NRV4</accession>
<evidence type="ECO:0000259" key="1">
    <source>
        <dbReference type="Pfam" id="PF02540"/>
    </source>
</evidence>
<organism evidence="2 3">
    <name type="scientific">Thalassobacillus devorans</name>
    <dbReference type="NCBI Taxonomy" id="279813"/>
    <lineage>
        <taxon>Bacteria</taxon>
        <taxon>Bacillati</taxon>
        <taxon>Bacillota</taxon>
        <taxon>Bacilli</taxon>
        <taxon>Bacillales</taxon>
        <taxon>Bacillaceae</taxon>
        <taxon>Thalassobacillus</taxon>
    </lineage>
</organism>
<dbReference type="InterPro" id="IPR022310">
    <property type="entry name" value="NAD/GMP_synthase"/>
</dbReference>
<dbReference type="SUPFAM" id="SSF52402">
    <property type="entry name" value="Adenine nucleotide alpha hydrolases-like"/>
    <property type="match status" value="1"/>
</dbReference>
<dbReference type="PIRSF" id="PIRSF006661">
    <property type="entry name" value="PP-lp_UCP006661"/>
    <property type="match status" value="1"/>
</dbReference>
<name>A0ABQ1NRV4_9BACI</name>